<evidence type="ECO:0000256" key="7">
    <source>
        <dbReference type="ARBA" id="ARBA00023157"/>
    </source>
</evidence>
<dbReference type="PRINTS" id="PR00092">
    <property type="entry name" value="TYROSINASE"/>
</dbReference>
<comment type="cofactor">
    <cofactor evidence="1">
        <name>Cu(2+)</name>
        <dbReference type="ChEBI" id="CHEBI:29036"/>
    </cofactor>
</comment>
<keyword evidence="4" id="KW-0883">Thioether bond</keyword>
<accession>A0A0B2PD92</accession>
<dbReference type="PANTHER" id="PTHR11474:SF76">
    <property type="entry name" value="SHKT DOMAIN-CONTAINING PROTEIN"/>
    <property type="match status" value="1"/>
</dbReference>
<dbReference type="EMBL" id="KN667122">
    <property type="protein sequence ID" value="KHN07286.1"/>
    <property type="molecule type" value="Genomic_DNA"/>
</dbReference>
<dbReference type="InterPro" id="IPR022739">
    <property type="entry name" value="Polyphenol_oxidase_cen"/>
</dbReference>
<dbReference type="InterPro" id="IPR050316">
    <property type="entry name" value="Tyrosinase/Hemocyanin"/>
</dbReference>
<dbReference type="Gene3D" id="1.10.1280.10">
    <property type="entry name" value="Di-copper center containing domain from catechol oxidase"/>
    <property type="match status" value="1"/>
</dbReference>
<dbReference type="InterPro" id="IPR002227">
    <property type="entry name" value="Tyrosinase_Cu-bd"/>
</dbReference>
<keyword evidence="3" id="KW-0479">Metal-binding</keyword>
<evidence type="ECO:0000256" key="5">
    <source>
        <dbReference type="ARBA" id="ARBA00023002"/>
    </source>
</evidence>
<dbReference type="PROSITE" id="PS00498">
    <property type="entry name" value="TYROSINASE_2"/>
    <property type="match status" value="1"/>
</dbReference>
<dbReference type="Pfam" id="PF12142">
    <property type="entry name" value="PPO1_DWL"/>
    <property type="match status" value="1"/>
</dbReference>
<dbReference type="InterPro" id="IPR022740">
    <property type="entry name" value="Polyphenol_oxidase_C"/>
</dbReference>
<protein>
    <submittedName>
        <fullName evidence="9">Polyphenol oxidase, chloroplastic</fullName>
        <ecNumber evidence="9">1.10.3.1</ecNumber>
    </submittedName>
</protein>
<dbReference type="Pfam" id="PF00264">
    <property type="entry name" value="Tyrosinase"/>
    <property type="match status" value="1"/>
</dbReference>
<comment type="similarity">
    <text evidence="2">Belongs to the tyrosinase family.</text>
</comment>
<evidence type="ECO:0000256" key="6">
    <source>
        <dbReference type="ARBA" id="ARBA00023008"/>
    </source>
</evidence>
<dbReference type="InterPro" id="IPR008922">
    <property type="entry name" value="Di-copper_centre_dom_sf"/>
</dbReference>
<feature type="domain" description="Tyrosinase copper-binding" evidence="8">
    <location>
        <begin position="70"/>
        <end position="81"/>
    </location>
</feature>
<name>A0A0B2PD92_GLYSO</name>
<dbReference type="EC" id="1.10.3.1" evidence="9"/>
<evidence type="ECO:0000256" key="2">
    <source>
        <dbReference type="ARBA" id="ARBA00009928"/>
    </source>
</evidence>
<gene>
    <name evidence="9" type="ORF">glysoja_027376</name>
</gene>
<dbReference type="PANTHER" id="PTHR11474">
    <property type="entry name" value="TYROSINASE FAMILY MEMBER"/>
    <property type="match status" value="1"/>
</dbReference>
<dbReference type="GO" id="GO:0004097">
    <property type="term" value="F:catechol oxidase activity"/>
    <property type="evidence" value="ECO:0007669"/>
    <property type="project" value="UniProtKB-EC"/>
</dbReference>
<sequence>MTQPLLLGFGTGTTLMWHVFLGKPFHPGEEPNNSAGSVESVPHTPVHIWTGDRNQPNGEDMGRFYSAGRDPIFYSHHANVDRMLNISKTIKGGKRRDVTDPDWLETAFYFYDENKNLVRVTIKDSLDTKKLGMLTFHGSTKSQNPKNLEKLRRWHAQHFGVGAAQAAEARPSVKFPLTLNSKRSKPRSWNENEEEEKGVEEVLVIDVEYDSTDGVRFDVFINNQGDNEIGPQDSEFAGSFVTLPHSPHVNHNNITKASFRLGSNKRR</sequence>
<evidence type="ECO:0000256" key="1">
    <source>
        <dbReference type="ARBA" id="ARBA00001973"/>
    </source>
</evidence>
<organism evidence="9">
    <name type="scientific">Glycine soja</name>
    <name type="common">Wild soybean</name>
    <dbReference type="NCBI Taxonomy" id="3848"/>
    <lineage>
        <taxon>Eukaryota</taxon>
        <taxon>Viridiplantae</taxon>
        <taxon>Streptophyta</taxon>
        <taxon>Embryophyta</taxon>
        <taxon>Tracheophyta</taxon>
        <taxon>Spermatophyta</taxon>
        <taxon>Magnoliopsida</taxon>
        <taxon>eudicotyledons</taxon>
        <taxon>Gunneridae</taxon>
        <taxon>Pentapetalae</taxon>
        <taxon>rosids</taxon>
        <taxon>fabids</taxon>
        <taxon>Fabales</taxon>
        <taxon>Fabaceae</taxon>
        <taxon>Papilionoideae</taxon>
        <taxon>50 kb inversion clade</taxon>
        <taxon>NPAAA clade</taxon>
        <taxon>indigoferoid/millettioid clade</taxon>
        <taxon>Phaseoleae</taxon>
        <taxon>Glycine</taxon>
        <taxon>Glycine subgen. Soja</taxon>
    </lineage>
</organism>
<evidence type="ECO:0000256" key="4">
    <source>
        <dbReference type="ARBA" id="ARBA00022784"/>
    </source>
</evidence>
<keyword evidence="7" id="KW-1015">Disulfide bond</keyword>
<keyword evidence="6" id="KW-0186">Copper</keyword>
<dbReference type="Proteomes" id="UP000053555">
    <property type="component" value="Unassembled WGS sequence"/>
</dbReference>
<dbReference type="Pfam" id="PF12143">
    <property type="entry name" value="PPO1_KFDV"/>
    <property type="match status" value="1"/>
</dbReference>
<evidence type="ECO:0000313" key="9">
    <source>
        <dbReference type="EMBL" id="KHN07286.1"/>
    </source>
</evidence>
<proteinExistence type="inferred from homology"/>
<evidence type="ECO:0000256" key="3">
    <source>
        <dbReference type="ARBA" id="ARBA00022723"/>
    </source>
</evidence>
<dbReference type="SUPFAM" id="SSF48056">
    <property type="entry name" value="Di-copper centre-containing domain"/>
    <property type="match status" value="1"/>
</dbReference>
<dbReference type="AlphaFoldDB" id="A0A0B2PD92"/>
<keyword evidence="5 9" id="KW-0560">Oxidoreductase</keyword>
<dbReference type="GO" id="GO:0046872">
    <property type="term" value="F:metal ion binding"/>
    <property type="evidence" value="ECO:0007669"/>
    <property type="project" value="UniProtKB-KW"/>
</dbReference>
<evidence type="ECO:0000259" key="8">
    <source>
        <dbReference type="PROSITE" id="PS00498"/>
    </source>
</evidence>
<reference evidence="9" key="1">
    <citation type="submission" date="2014-07" db="EMBL/GenBank/DDBJ databases">
        <title>Identification of a novel salt tolerance gene in wild soybean by whole-genome sequencing.</title>
        <authorList>
            <person name="Lam H.-M."/>
            <person name="Qi X."/>
            <person name="Li M.-W."/>
            <person name="Liu X."/>
            <person name="Xie M."/>
            <person name="Ni M."/>
            <person name="Xu X."/>
        </authorList>
    </citation>
    <scope>NUCLEOTIDE SEQUENCE [LARGE SCALE GENOMIC DNA]</scope>
    <source>
        <tissue evidence="9">Root</tissue>
    </source>
</reference>